<organism evidence="2 3">
    <name type="scientific">Micromonospora kangleipakensis</name>
    <dbReference type="NCBI Taxonomy" id="1077942"/>
    <lineage>
        <taxon>Bacteria</taxon>
        <taxon>Bacillati</taxon>
        <taxon>Actinomycetota</taxon>
        <taxon>Actinomycetes</taxon>
        <taxon>Micromonosporales</taxon>
        <taxon>Micromonosporaceae</taxon>
        <taxon>Micromonospora</taxon>
    </lineage>
</organism>
<dbReference type="Proteomes" id="UP000294114">
    <property type="component" value="Unassembled WGS sequence"/>
</dbReference>
<dbReference type="GO" id="GO:0009307">
    <property type="term" value="P:DNA restriction-modification system"/>
    <property type="evidence" value="ECO:0007669"/>
    <property type="project" value="InterPro"/>
</dbReference>
<name>A0A4Q8BJ87_9ACTN</name>
<evidence type="ECO:0000313" key="3">
    <source>
        <dbReference type="Proteomes" id="UP000294114"/>
    </source>
</evidence>
<dbReference type="Pfam" id="PF04471">
    <property type="entry name" value="Mrr_cat"/>
    <property type="match status" value="1"/>
</dbReference>
<proteinExistence type="predicted"/>
<feature type="domain" description="Restriction endonuclease type IV Mrr" evidence="1">
    <location>
        <begin position="28"/>
        <end position="130"/>
    </location>
</feature>
<keyword evidence="2" id="KW-0255">Endonuclease</keyword>
<dbReference type="SUPFAM" id="SSF52980">
    <property type="entry name" value="Restriction endonuclease-like"/>
    <property type="match status" value="1"/>
</dbReference>
<dbReference type="EMBL" id="SHLD01000001">
    <property type="protein sequence ID" value="RZU77621.1"/>
    <property type="molecule type" value="Genomic_DNA"/>
</dbReference>
<accession>A0A4Q8BJ87</accession>
<protein>
    <submittedName>
        <fullName evidence="2">Restriction endonuclease</fullName>
    </submittedName>
</protein>
<evidence type="ECO:0000313" key="2">
    <source>
        <dbReference type="EMBL" id="RZU77621.1"/>
    </source>
</evidence>
<dbReference type="GO" id="GO:0004519">
    <property type="term" value="F:endonuclease activity"/>
    <property type="evidence" value="ECO:0007669"/>
    <property type="project" value="UniProtKB-KW"/>
</dbReference>
<dbReference type="GO" id="GO:0003677">
    <property type="term" value="F:DNA binding"/>
    <property type="evidence" value="ECO:0007669"/>
    <property type="project" value="InterPro"/>
</dbReference>
<reference evidence="2 3" key="1">
    <citation type="submission" date="2019-02" db="EMBL/GenBank/DDBJ databases">
        <title>Sequencing the genomes of 1000 actinobacteria strains.</title>
        <authorList>
            <person name="Klenk H.-P."/>
        </authorList>
    </citation>
    <scope>NUCLEOTIDE SEQUENCE [LARGE SCALE GENOMIC DNA]</scope>
    <source>
        <strain evidence="2 3">DSM 45612</strain>
    </source>
</reference>
<keyword evidence="2" id="KW-0540">Nuclease</keyword>
<dbReference type="AlphaFoldDB" id="A0A4Q8BJ87"/>
<gene>
    <name evidence="2" type="ORF">EV384_6353</name>
</gene>
<evidence type="ECO:0000259" key="1">
    <source>
        <dbReference type="Pfam" id="PF04471"/>
    </source>
</evidence>
<dbReference type="InterPro" id="IPR011335">
    <property type="entry name" value="Restrct_endonuc-II-like"/>
</dbReference>
<dbReference type="Gene3D" id="3.40.1350.10">
    <property type="match status" value="1"/>
</dbReference>
<keyword evidence="2" id="KW-0378">Hydrolase</keyword>
<keyword evidence="3" id="KW-1185">Reference proteome</keyword>
<comment type="caution">
    <text evidence="2">The sequence shown here is derived from an EMBL/GenBank/DDBJ whole genome shotgun (WGS) entry which is preliminary data.</text>
</comment>
<sequence>MLQSSGYRLLTNSSQDEIELVNGSNGLRVRGRGAEHQADVLGELAYVPPFSLPLRMFVEAKCYRSTPVGLKEVRNAHGVIHDVNQNWAASHRTGRPRQRYHYLYSLFSTSGFTAAAQEYAQAHQLVLVDLSAPAFARLRRRLTSASSEMLEAASSDNLAEFPLTAVRAVIRSRLGTASFARDQGPQLPLAVNLHNTIEELVSFVIEDWRAKMLLGFPAAPIVLAMFVPAIDAAIAALSENPVQHVRLRHVGATDTAGTWVASSQDGRVEFRFTLPDRIESWIMADPDEYRARRAAFKNAFLSDITIVYSDEGDVRIFKLVYDASDWHQS</sequence>
<dbReference type="InterPro" id="IPR007560">
    <property type="entry name" value="Restrct_endonuc_IV_Mrr"/>
</dbReference>
<dbReference type="InterPro" id="IPR011856">
    <property type="entry name" value="tRNA_endonuc-like_dom_sf"/>
</dbReference>